<evidence type="ECO:0000256" key="8">
    <source>
        <dbReference type="SAM" id="MobiDB-lite"/>
    </source>
</evidence>
<evidence type="ECO:0000256" key="2">
    <source>
        <dbReference type="ARBA" id="ARBA00022448"/>
    </source>
</evidence>
<sequence>MSFHSQTTSAASNSNSFTGSPSTPRPMAASIPVIQTPRTGVNPFLQTPTRFGIDASSPTLLKPLGRTGTQFATGSEVNLINRYSRSFYTIEAALSYEDPLCPPNLMRKILNDKFKYIEECLDSFDKKSLKAISQPVVQKFDINDASIVSTLLLLEKSECEMLIQSFKAENELWTEYTEDRLREAVVSHYATERIQLVEIICDLFRIYDNPETLYHEVATDIVERLLQAGSFGDRIFNQLVRKFDTKSIPPEYTRSGWTQQTLKEQKALLELLYLRYYVKPCPPRSISDILTFFTENRYGLDQSIELHIDRVSLPLVETIHHLCQLLVISLLYEEEFLDDEDTQLPYHPNNGKLLHSPQVLVRIFELVINTSEDKLDSLFLLAWASYAMSLVEILNRNCPDAYDDVQRTIIPNVATHYLIRSIKRGVFDDLVILIKGSCFKEDVTDLGGYQKVTKSLMDIVMVHAPPQYLGEEVFISFVNCFAALHRGSSSLSTLFWEDYVFHGGDVLLDAATAKFPNDLHSLIQLLTALASGETSAENVYTYLRNIPTCTTEVNEQQIHFLNIERGIVEFIGADPRDDTYENILEMPVKTLGLLVERLPKNKYRVQWEFSYSAWSLFLRILSIFSRGERNLVLIKSASEEDDNFSIIGDIISLIRELAVNIASPPDVNAMVDISLDIHSFIEDLSKQFQVTEKEIIILFYQVIDRLALIKPPPIDMIGDSLQILRALLPAYYEDVWYIRQTVLLTRKVSVTPAGHTDGKLKHILRQECIKGRYPATLAFLDLVLDLVTHTQHKCLFTSKAVEKIKDIQLDVLLSCLSYISDVIFLSFDNWRYNDPAERFLIASKMLTIFTRIVIGTSNKECEPAYDDPMLDVSDDEIQTSLQDFVLRKFIYDGVHQIMPLLLLIAKARETSLYSGNPVSVRTLDAANSALEMSLMFLFQLLKRQEVAKIQVHLIESLLLDRVSGPDNKGWIFVLVSCLRSSHSFVPMLVAEILTLVFTVAMKWQKSFIGYFGTPTEVREMEILLMRLLEDTFNGNEMIQAAILNFLTVSAEAQLGLFVTEASTADKKGKKTEDSKDVKTYPLTKTALNILDKWQSLQEETPIVLVATLRLVYGLSKGGKSPTHSWQALRTNDKFWNIITTILFDSLDDVYSTERALVDDNIGNGDDTKHHDLIRVSGYKLLVRAYIFKILSMEIRTAFAMRKGTSCASSDPFSVLPSPTLRKAFEDIRQTNKLLTWLQLYSQVNLSMNDSEILKNQRVRSSIKFERLRVLYWSDEYDVTRQYGDSFAYDRRAFVSSGPVTADIIAIGDAFASISHRKSRVDAQMRLLRSWKEFAELTSAQFSTVFFNPKREKDLLWLMLNELGTSLAKITVGTDQDASSLKYELATLFAKLLEQTPMDSENYLWSFTELVILLHDAIMSDVRVFEESIEGRITPAFHRPILQSLLLCLRGAEIDKIEAAENKSWTLFHASCHKLLVRICSILSQLITDRLPNGEVSKDVVTIIAIFEKLLNPKFIPYEQVWLEILDQHDIIPKFINLFALSLSQSQRDRPVFADSAMYFLLFLAKHPLTASRMWNSGIMAFFLTNPLSAALQEGRLQPSLSDDDHAVWQLMLAIVTRMLCTIGDNEDFLRDVIGFVRLYGKQIRRALSCNAPINLKYLKEIERTTMLLYKLSIYIYPIGAIDIKDVNEHYSDCSTLLVKIHHLFTHPRYASVVAVPLTHEEKQLSAQPILKEIQEAWFKNESINVFHDSEPSVEDKRTKFTERVRQELLFISRNILAIYVQLTKTQDVLSMVTKIAFSEIVLYFEPDLSTPRPTVASTDGTTVDTRDFGPATILTLIGFTEHGLVLLKIWEQCLSVSVSSDLDFWRDTWKITLMLVEYASVLAASQLIVSLGVQPQLEDDINYLAIEVKNRLEKVENVIGRLMRSQSDNAKFAKDDLMSSKLMLEGLKRVMNEKFPLDRDEMMIYR</sequence>
<keyword evidence="11" id="KW-1185">Reference proteome</keyword>
<evidence type="ECO:0000256" key="7">
    <source>
        <dbReference type="ARBA" id="ARBA00023242"/>
    </source>
</evidence>
<keyword evidence="5" id="KW-0811">Translocation</keyword>
<gene>
    <name evidence="10" type="ORF">POCULU_LOCUS629</name>
</gene>
<keyword evidence="4" id="KW-0653">Protein transport</keyword>
<reference evidence="10" key="1">
    <citation type="submission" date="2021-06" db="EMBL/GenBank/DDBJ databases">
        <authorList>
            <person name="Kallberg Y."/>
            <person name="Tangrot J."/>
            <person name="Rosling A."/>
        </authorList>
    </citation>
    <scope>NUCLEOTIDE SEQUENCE</scope>
    <source>
        <strain evidence="10">IA702</strain>
    </source>
</reference>
<feature type="domain" description="Nucleoporin Nup188 N-terminal subdomain III" evidence="9">
    <location>
        <begin position="605"/>
        <end position="1058"/>
    </location>
</feature>
<dbReference type="EMBL" id="CAJVPJ010000034">
    <property type="protein sequence ID" value="CAG8462392.1"/>
    <property type="molecule type" value="Genomic_DNA"/>
</dbReference>
<keyword evidence="3" id="KW-0509">mRNA transport</keyword>
<feature type="compositionally biased region" description="Low complexity" evidence="8">
    <location>
        <begin position="7"/>
        <end position="16"/>
    </location>
</feature>
<dbReference type="InterPro" id="IPR048883">
    <property type="entry name" value="Nup188_N-subdom_III"/>
</dbReference>
<evidence type="ECO:0000259" key="9">
    <source>
        <dbReference type="Pfam" id="PF21093"/>
    </source>
</evidence>
<dbReference type="Proteomes" id="UP000789572">
    <property type="component" value="Unassembled WGS sequence"/>
</dbReference>
<evidence type="ECO:0000256" key="5">
    <source>
        <dbReference type="ARBA" id="ARBA00023010"/>
    </source>
</evidence>
<dbReference type="PANTHER" id="PTHR31431">
    <property type="entry name" value="NUCLEOPORIN NUP188 HOMOLOG"/>
    <property type="match status" value="1"/>
</dbReference>
<feature type="region of interest" description="Disordered" evidence="8">
    <location>
        <begin position="1"/>
        <end position="28"/>
    </location>
</feature>
<evidence type="ECO:0000256" key="4">
    <source>
        <dbReference type="ARBA" id="ARBA00022927"/>
    </source>
</evidence>
<dbReference type="GO" id="GO:0051028">
    <property type="term" value="P:mRNA transport"/>
    <property type="evidence" value="ECO:0007669"/>
    <property type="project" value="UniProtKB-KW"/>
</dbReference>
<protein>
    <submittedName>
        <fullName evidence="10">5152_t:CDS:1</fullName>
    </submittedName>
</protein>
<comment type="subcellular location">
    <subcellularLocation>
        <location evidence="1">Nucleus</location>
        <location evidence="1">Nuclear pore complex</location>
    </subcellularLocation>
</comment>
<dbReference type="InterPro" id="IPR044840">
    <property type="entry name" value="Nup188"/>
</dbReference>
<comment type="caution">
    <text evidence="10">The sequence shown here is derived from an EMBL/GenBank/DDBJ whole genome shotgun (WGS) entry which is preliminary data.</text>
</comment>
<keyword evidence="6" id="KW-0906">Nuclear pore complex</keyword>
<evidence type="ECO:0000313" key="10">
    <source>
        <dbReference type="EMBL" id="CAG8462392.1"/>
    </source>
</evidence>
<dbReference type="OrthoDB" id="102511at2759"/>
<proteinExistence type="predicted"/>
<evidence type="ECO:0000256" key="1">
    <source>
        <dbReference type="ARBA" id="ARBA00004567"/>
    </source>
</evidence>
<accession>A0A9N8VU04</accession>
<keyword evidence="7" id="KW-0539">Nucleus</keyword>
<dbReference type="Gene3D" id="1.25.10.70">
    <property type="match status" value="1"/>
</dbReference>
<organism evidence="10 11">
    <name type="scientific">Paraglomus occultum</name>
    <dbReference type="NCBI Taxonomy" id="144539"/>
    <lineage>
        <taxon>Eukaryota</taxon>
        <taxon>Fungi</taxon>
        <taxon>Fungi incertae sedis</taxon>
        <taxon>Mucoromycota</taxon>
        <taxon>Glomeromycotina</taxon>
        <taxon>Glomeromycetes</taxon>
        <taxon>Paraglomerales</taxon>
        <taxon>Paraglomeraceae</taxon>
        <taxon>Paraglomus</taxon>
    </lineage>
</organism>
<evidence type="ECO:0000256" key="3">
    <source>
        <dbReference type="ARBA" id="ARBA00022816"/>
    </source>
</evidence>
<evidence type="ECO:0000313" key="11">
    <source>
        <dbReference type="Proteomes" id="UP000789572"/>
    </source>
</evidence>
<dbReference type="PANTHER" id="PTHR31431:SF1">
    <property type="entry name" value="NUCLEOPORIN NUP188"/>
    <property type="match status" value="1"/>
</dbReference>
<keyword evidence="2" id="KW-0813">Transport</keyword>
<dbReference type="GO" id="GO:0017056">
    <property type="term" value="F:structural constituent of nuclear pore"/>
    <property type="evidence" value="ECO:0007669"/>
    <property type="project" value="InterPro"/>
</dbReference>
<evidence type="ECO:0000256" key="6">
    <source>
        <dbReference type="ARBA" id="ARBA00023132"/>
    </source>
</evidence>
<dbReference type="Pfam" id="PF21093">
    <property type="entry name" value="Nup188_N-subdom_III"/>
    <property type="match status" value="1"/>
</dbReference>
<dbReference type="GO" id="GO:0006606">
    <property type="term" value="P:protein import into nucleus"/>
    <property type="evidence" value="ECO:0007669"/>
    <property type="project" value="TreeGrafter"/>
</dbReference>
<name>A0A9N8VU04_9GLOM</name>
<dbReference type="GO" id="GO:0044611">
    <property type="term" value="C:nuclear pore inner ring"/>
    <property type="evidence" value="ECO:0007669"/>
    <property type="project" value="TreeGrafter"/>
</dbReference>
<dbReference type="GO" id="GO:0006405">
    <property type="term" value="P:RNA export from nucleus"/>
    <property type="evidence" value="ECO:0007669"/>
    <property type="project" value="TreeGrafter"/>
</dbReference>